<gene>
    <name evidence="2" type="ORF">C8035_v002890</name>
</gene>
<comment type="caution">
    <text evidence="2">The sequence shown here is derived from an EMBL/GenBank/DDBJ whole genome shotgun (WGS) entry which is preliminary data.</text>
</comment>
<evidence type="ECO:0000256" key="1">
    <source>
        <dbReference type="SAM" id="MobiDB-lite"/>
    </source>
</evidence>
<dbReference type="Proteomes" id="UP000295083">
    <property type="component" value="Unassembled WGS sequence"/>
</dbReference>
<accession>A0A4R8Q974</accession>
<feature type="region of interest" description="Disordered" evidence="1">
    <location>
        <begin position="34"/>
        <end position="54"/>
    </location>
</feature>
<evidence type="ECO:0000313" key="3">
    <source>
        <dbReference type="Proteomes" id="UP000295083"/>
    </source>
</evidence>
<proteinExistence type="predicted"/>
<organism evidence="2 3">
    <name type="scientific">Colletotrichum spinosum</name>
    <dbReference type="NCBI Taxonomy" id="1347390"/>
    <lineage>
        <taxon>Eukaryota</taxon>
        <taxon>Fungi</taxon>
        <taxon>Dikarya</taxon>
        <taxon>Ascomycota</taxon>
        <taxon>Pezizomycotina</taxon>
        <taxon>Sordariomycetes</taxon>
        <taxon>Hypocreomycetidae</taxon>
        <taxon>Glomerellales</taxon>
        <taxon>Glomerellaceae</taxon>
        <taxon>Colletotrichum</taxon>
        <taxon>Colletotrichum orbiculare species complex</taxon>
    </lineage>
</organism>
<evidence type="ECO:0000313" key="2">
    <source>
        <dbReference type="EMBL" id="TDZ30333.1"/>
    </source>
</evidence>
<dbReference type="AlphaFoldDB" id="A0A4R8Q974"/>
<protein>
    <submittedName>
        <fullName evidence="2">Uncharacterized protein</fullName>
    </submittedName>
</protein>
<keyword evidence="3" id="KW-1185">Reference proteome</keyword>
<dbReference type="EMBL" id="QAPG01000135">
    <property type="protein sequence ID" value="TDZ30333.1"/>
    <property type="molecule type" value="Genomic_DNA"/>
</dbReference>
<sequence length="80" mass="8675">MTLAHQNQCNQYRLYHLQDPLLFRSRSPIRCLNGTTPVPLRGRPGRGGLPPPMGARYAAPTATARPASGIVKIAESAEHA</sequence>
<reference evidence="2 3" key="1">
    <citation type="submission" date="2018-11" db="EMBL/GenBank/DDBJ databases">
        <title>Genome sequence and assembly of Colletotrichum spinosum.</title>
        <authorList>
            <person name="Gan P."/>
            <person name="Shirasu K."/>
        </authorList>
    </citation>
    <scope>NUCLEOTIDE SEQUENCE [LARGE SCALE GENOMIC DNA]</scope>
    <source>
        <strain evidence="2 3">CBS 515.97</strain>
    </source>
</reference>
<name>A0A4R8Q974_9PEZI</name>